<accession>A0A9J5XDJ3</accession>
<feature type="non-terminal residue" evidence="1">
    <location>
        <position position="1"/>
    </location>
</feature>
<proteinExistence type="predicted"/>
<reference evidence="1 2" key="1">
    <citation type="submission" date="2020-09" db="EMBL/GenBank/DDBJ databases">
        <title>De no assembly of potato wild relative species, Solanum commersonii.</title>
        <authorList>
            <person name="Cho K."/>
        </authorList>
    </citation>
    <scope>NUCLEOTIDE SEQUENCE [LARGE SCALE GENOMIC DNA]</scope>
    <source>
        <strain evidence="1">LZ3.2</strain>
        <tissue evidence="1">Leaf</tissue>
    </source>
</reference>
<evidence type="ECO:0000313" key="2">
    <source>
        <dbReference type="Proteomes" id="UP000824120"/>
    </source>
</evidence>
<name>A0A9J5XDJ3_SOLCO</name>
<organism evidence="1 2">
    <name type="scientific">Solanum commersonii</name>
    <name type="common">Commerson's wild potato</name>
    <name type="synonym">Commerson's nightshade</name>
    <dbReference type="NCBI Taxonomy" id="4109"/>
    <lineage>
        <taxon>Eukaryota</taxon>
        <taxon>Viridiplantae</taxon>
        <taxon>Streptophyta</taxon>
        <taxon>Embryophyta</taxon>
        <taxon>Tracheophyta</taxon>
        <taxon>Spermatophyta</taxon>
        <taxon>Magnoliopsida</taxon>
        <taxon>eudicotyledons</taxon>
        <taxon>Gunneridae</taxon>
        <taxon>Pentapetalae</taxon>
        <taxon>asterids</taxon>
        <taxon>lamiids</taxon>
        <taxon>Solanales</taxon>
        <taxon>Solanaceae</taxon>
        <taxon>Solanoideae</taxon>
        <taxon>Solaneae</taxon>
        <taxon>Solanum</taxon>
    </lineage>
</organism>
<dbReference type="EMBL" id="JACXVP010000009">
    <property type="protein sequence ID" value="KAG5585286.1"/>
    <property type="molecule type" value="Genomic_DNA"/>
</dbReference>
<dbReference type="Proteomes" id="UP000824120">
    <property type="component" value="Chromosome 9"/>
</dbReference>
<protein>
    <submittedName>
        <fullName evidence="1">Uncharacterized protein</fullName>
    </submittedName>
</protein>
<gene>
    <name evidence="1" type="ORF">H5410_045720</name>
</gene>
<sequence length="66" mass="7451">MSCVHTRTCTHTYKAIFYICVDHSSSEAVFLGVAKTNQLAAPWGCGGVIRVRSEPVYVKWTAIRFW</sequence>
<dbReference type="AlphaFoldDB" id="A0A9J5XDJ3"/>
<evidence type="ECO:0000313" key="1">
    <source>
        <dbReference type="EMBL" id="KAG5585286.1"/>
    </source>
</evidence>
<comment type="caution">
    <text evidence="1">The sequence shown here is derived from an EMBL/GenBank/DDBJ whole genome shotgun (WGS) entry which is preliminary data.</text>
</comment>
<keyword evidence="2" id="KW-1185">Reference proteome</keyword>